<dbReference type="Proteomes" id="UP001602245">
    <property type="component" value="Unassembled WGS sequence"/>
</dbReference>
<dbReference type="SUPFAM" id="SSF88713">
    <property type="entry name" value="Glycoside hydrolase/deacetylase"/>
    <property type="match status" value="1"/>
</dbReference>
<organism evidence="2 3">
    <name type="scientific">Paractinoplanes globisporus</name>
    <dbReference type="NCBI Taxonomy" id="113565"/>
    <lineage>
        <taxon>Bacteria</taxon>
        <taxon>Bacillati</taxon>
        <taxon>Actinomycetota</taxon>
        <taxon>Actinomycetes</taxon>
        <taxon>Micromonosporales</taxon>
        <taxon>Micromonosporaceae</taxon>
        <taxon>Paractinoplanes</taxon>
    </lineage>
</organism>
<dbReference type="PANTHER" id="PTHR10587">
    <property type="entry name" value="GLYCOSYL TRANSFERASE-RELATED"/>
    <property type="match status" value="1"/>
</dbReference>
<dbReference type="CDD" id="cd10917">
    <property type="entry name" value="CE4_NodB_like_6s_7s"/>
    <property type="match status" value="1"/>
</dbReference>
<sequence>MIKVSRRRVALGVVCTGLVLLPAVVGWSTGRTLRHTATPAVSPSTIVPSFSPAPLPVLSASPTPTGPSLPPGMAPPVGWKLSDVPVFPPAPAPEPIVLPEGDEVPFLSRVPVTRPVAFLTIDDGYLKNPEAPKLLAAAGIPVTLFLTTDAIQDNVPFFDNLRNYGAVIESHTISHPELSGRGYTFQRHQICDGTDRLEQWYGRRPVLFRPPFGDKDSTTLRVAKECGLRAAFMWKETVDKGIVRYQEGKRIQPGDIILMHFRPAFVKDFLAALRAIHQAGLTPALLEDYVPLGSFQTPGARTPGAQS</sequence>
<keyword evidence="3" id="KW-1185">Reference proteome</keyword>
<dbReference type="InterPro" id="IPR002509">
    <property type="entry name" value="NODB_dom"/>
</dbReference>
<evidence type="ECO:0000259" key="1">
    <source>
        <dbReference type="PROSITE" id="PS51677"/>
    </source>
</evidence>
<dbReference type="PANTHER" id="PTHR10587:SF134">
    <property type="entry name" value="SECRETED PROTEIN"/>
    <property type="match status" value="1"/>
</dbReference>
<evidence type="ECO:0000313" key="3">
    <source>
        <dbReference type="Proteomes" id="UP001602245"/>
    </source>
</evidence>
<proteinExistence type="predicted"/>
<feature type="domain" description="NodB homology" evidence="1">
    <location>
        <begin position="115"/>
        <end position="307"/>
    </location>
</feature>
<dbReference type="InterPro" id="IPR011330">
    <property type="entry name" value="Glyco_hydro/deAcase_b/a-brl"/>
</dbReference>
<protein>
    <submittedName>
        <fullName evidence="2">Polysaccharide deacetylase family protein</fullName>
    </submittedName>
</protein>
<dbReference type="EMBL" id="JBIAZU010000002">
    <property type="protein sequence ID" value="MFF5290749.1"/>
    <property type="molecule type" value="Genomic_DNA"/>
</dbReference>
<accession>A0ABW6WBQ6</accession>
<evidence type="ECO:0000313" key="2">
    <source>
        <dbReference type="EMBL" id="MFF5290749.1"/>
    </source>
</evidence>
<dbReference type="InterPro" id="IPR050248">
    <property type="entry name" value="Polysacc_deacetylase_ArnD"/>
</dbReference>
<dbReference type="Pfam" id="PF01522">
    <property type="entry name" value="Polysacc_deac_1"/>
    <property type="match status" value="1"/>
</dbReference>
<dbReference type="Gene3D" id="3.20.20.370">
    <property type="entry name" value="Glycoside hydrolase/deacetylase"/>
    <property type="match status" value="1"/>
</dbReference>
<reference evidence="2 3" key="1">
    <citation type="submission" date="2024-10" db="EMBL/GenBank/DDBJ databases">
        <title>The Natural Products Discovery Center: Release of the First 8490 Sequenced Strains for Exploring Actinobacteria Biosynthetic Diversity.</title>
        <authorList>
            <person name="Kalkreuter E."/>
            <person name="Kautsar S.A."/>
            <person name="Yang D."/>
            <person name="Bader C.D."/>
            <person name="Teijaro C.N."/>
            <person name="Fluegel L."/>
            <person name="Davis C.M."/>
            <person name="Simpson J.R."/>
            <person name="Lauterbach L."/>
            <person name="Steele A.D."/>
            <person name="Gui C."/>
            <person name="Meng S."/>
            <person name="Li G."/>
            <person name="Viehrig K."/>
            <person name="Ye F."/>
            <person name="Su P."/>
            <person name="Kiefer A.F."/>
            <person name="Nichols A."/>
            <person name="Cepeda A.J."/>
            <person name="Yan W."/>
            <person name="Fan B."/>
            <person name="Jiang Y."/>
            <person name="Adhikari A."/>
            <person name="Zheng C.-J."/>
            <person name="Schuster L."/>
            <person name="Cowan T.M."/>
            <person name="Smanski M.J."/>
            <person name="Chevrette M.G."/>
            <person name="De Carvalho L.P.S."/>
            <person name="Shen B."/>
        </authorList>
    </citation>
    <scope>NUCLEOTIDE SEQUENCE [LARGE SCALE GENOMIC DNA]</scope>
    <source>
        <strain evidence="2 3">NPDC000087</strain>
    </source>
</reference>
<comment type="caution">
    <text evidence="2">The sequence shown here is derived from an EMBL/GenBank/DDBJ whole genome shotgun (WGS) entry which is preliminary data.</text>
</comment>
<gene>
    <name evidence="2" type="ORF">ACFY35_14990</name>
</gene>
<dbReference type="RefSeq" id="WP_020510256.1">
    <property type="nucleotide sequence ID" value="NZ_JBIAZU010000002.1"/>
</dbReference>
<name>A0ABW6WBQ6_9ACTN</name>
<dbReference type="PROSITE" id="PS51677">
    <property type="entry name" value="NODB"/>
    <property type="match status" value="1"/>
</dbReference>